<sequence>MKQGSKRKSAGREGRLDIRSVAAHAGVSVSTVSRVVNRNPRVDEELAERVRASIRELGYIPSRVARSLVSGRSSTFGVIISDITNPFFPELIQGFEDAAVEAGYETLIGSTNYDLAKMEACVDRMLERKVDGVAVMTFGIEGPLLDRLAERGIPMVFIDKAPATQKSLAISINYAQGIAAAVAHVAELGHKRIAFVSGPAGLHSATARRKAFQAAMKKAGLPVEPEYIVPGDHMLERGMEAAEQLLKLCVPPTAILCSNDLSAIGAMHAVSAAGLSVPKDISVVGFDDVRFSEFLIPPLTTVRMSRTDIARAAVQLLQQLVAGGEHQPLAAIPTSLIVRQSTAWVKR</sequence>
<keyword evidence="1" id="KW-0805">Transcription regulation</keyword>
<dbReference type="Proteomes" id="UP000236728">
    <property type="component" value="Unassembled WGS sequence"/>
</dbReference>
<dbReference type="SUPFAM" id="SSF47413">
    <property type="entry name" value="lambda repressor-like DNA-binding domains"/>
    <property type="match status" value="1"/>
</dbReference>
<keyword evidence="2" id="KW-0238">DNA-binding</keyword>
<name>A0A1H6CH54_9BACT</name>
<dbReference type="RefSeq" id="WP_235011806.1">
    <property type="nucleotide sequence ID" value="NZ_FNVA01000011.1"/>
</dbReference>
<organism evidence="5 6">
    <name type="scientific">Bryocella elongata</name>
    <dbReference type="NCBI Taxonomy" id="863522"/>
    <lineage>
        <taxon>Bacteria</taxon>
        <taxon>Pseudomonadati</taxon>
        <taxon>Acidobacteriota</taxon>
        <taxon>Terriglobia</taxon>
        <taxon>Terriglobales</taxon>
        <taxon>Acidobacteriaceae</taxon>
        <taxon>Bryocella</taxon>
    </lineage>
</organism>
<keyword evidence="6" id="KW-1185">Reference proteome</keyword>
<dbReference type="Pfam" id="PF13377">
    <property type="entry name" value="Peripla_BP_3"/>
    <property type="match status" value="1"/>
</dbReference>
<evidence type="ECO:0000256" key="2">
    <source>
        <dbReference type="ARBA" id="ARBA00023125"/>
    </source>
</evidence>
<proteinExistence type="predicted"/>
<dbReference type="CDD" id="cd06267">
    <property type="entry name" value="PBP1_LacI_sugar_binding-like"/>
    <property type="match status" value="1"/>
</dbReference>
<dbReference type="CDD" id="cd01392">
    <property type="entry name" value="HTH_LacI"/>
    <property type="match status" value="1"/>
</dbReference>
<dbReference type="PROSITE" id="PS50932">
    <property type="entry name" value="HTH_LACI_2"/>
    <property type="match status" value="1"/>
</dbReference>
<dbReference type="Gene3D" id="1.10.260.40">
    <property type="entry name" value="lambda repressor-like DNA-binding domains"/>
    <property type="match status" value="1"/>
</dbReference>
<dbReference type="SMART" id="SM00354">
    <property type="entry name" value="HTH_LACI"/>
    <property type="match status" value="1"/>
</dbReference>
<dbReference type="InterPro" id="IPR028082">
    <property type="entry name" value="Peripla_BP_I"/>
</dbReference>
<evidence type="ECO:0000313" key="6">
    <source>
        <dbReference type="Proteomes" id="UP000236728"/>
    </source>
</evidence>
<dbReference type="InterPro" id="IPR000843">
    <property type="entry name" value="HTH_LacI"/>
</dbReference>
<dbReference type="AlphaFoldDB" id="A0A1H6CH54"/>
<dbReference type="GO" id="GO:0003700">
    <property type="term" value="F:DNA-binding transcription factor activity"/>
    <property type="evidence" value="ECO:0007669"/>
    <property type="project" value="TreeGrafter"/>
</dbReference>
<dbReference type="PANTHER" id="PTHR30146:SF109">
    <property type="entry name" value="HTH-TYPE TRANSCRIPTIONAL REGULATOR GALS"/>
    <property type="match status" value="1"/>
</dbReference>
<dbReference type="InterPro" id="IPR046335">
    <property type="entry name" value="LacI/GalR-like_sensor"/>
</dbReference>
<accession>A0A1H6CH54</accession>
<reference evidence="5 6" key="1">
    <citation type="submission" date="2016-10" db="EMBL/GenBank/DDBJ databases">
        <authorList>
            <person name="de Groot N.N."/>
        </authorList>
    </citation>
    <scope>NUCLEOTIDE SEQUENCE [LARGE SCALE GENOMIC DNA]</scope>
    <source>
        <strain evidence="5 6">DSM 22489</strain>
    </source>
</reference>
<dbReference type="Pfam" id="PF00356">
    <property type="entry name" value="LacI"/>
    <property type="match status" value="1"/>
</dbReference>
<dbReference type="SUPFAM" id="SSF53822">
    <property type="entry name" value="Periplasmic binding protein-like I"/>
    <property type="match status" value="1"/>
</dbReference>
<evidence type="ECO:0000256" key="1">
    <source>
        <dbReference type="ARBA" id="ARBA00023015"/>
    </source>
</evidence>
<dbReference type="InterPro" id="IPR010982">
    <property type="entry name" value="Lambda_DNA-bd_dom_sf"/>
</dbReference>
<evidence type="ECO:0000256" key="3">
    <source>
        <dbReference type="ARBA" id="ARBA00023163"/>
    </source>
</evidence>
<dbReference type="PANTHER" id="PTHR30146">
    <property type="entry name" value="LACI-RELATED TRANSCRIPTIONAL REPRESSOR"/>
    <property type="match status" value="1"/>
</dbReference>
<keyword evidence="3" id="KW-0804">Transcription</keyword>
<dbReference type="Gene3D" id="3.40.50.2300">
    <property type="match status" value="2"/>
</dbReference>
<evidence type="ECO:0000313" key="5">
    <source>
        <dbReference type="EMBL" id="SEG72294.1"/>
    </source>
</evidence>
<protein>
    <submittedName>
        <fullName evidence="5">Transcriptional regulator, LacI family</fullName>
    </submittedName>
</protein>
<dbReference type="GO" id="GO:0000976">
    <property type="term" value="F:transcription cis-regulatory region binding"/>
    <property type="evidence" value="ECO:0007669"/>
    <property type="project" value="TreeGrafter"/>
</dbReference>
<dbReference type="EMBL" id="FNVA01000011">
    <property type="protein sequence ID" value="SEG72294.1"/>
    <property type="molecule type" value="Genomic_DNA"/>
</dbReference>
<gene>
    <name evidence="5" type="ORF">SAMN05421819_4558</name>
</gene>
<evidence type="ECO:0000259" key="4">
    <source>
        <dbReference type="PROSITE" id="PS50932"/>
    </source>
</evidence>
<feature type="domain" description="HTH lacI-type" evidence="4">
    <location>
        <begin position="18"/>
        <end position="70"/>
    </location>
</feature>